<organism evidence="2 3">
    <name type="scientific">Desulfotignum phosphitoxidans DSM 13687</name>
    <dbReference type="NCBI Taxonomy" id="1286635"/>
    <lineage>
        <taxon>Bacteria</taxon>
        <taxon>Pseudomonadati</taxon>
        <taxon>Thermodesulfobacteriota</taxon>
        <taxon>Desulfobacteria</taxon>
        <taxon>Desulfobacterales</taxon>
        <taxon>Desulfobacteraceae</taxon>
        <taxon>Desulfotignum</taxon>
    </lineage>
</organism>
<comment type="caution">
    <text evidence="2">The sequence shown here is derived from an EMBL/GenBank/DDBJ whole genome shotgun (WGS) entry which is preliminary data.</text>
</comment>
<evidence type="ECO:0000313" key="3">
    <source>
        <dbReference type="Proteomes" id="UP000014216"/>
    </source>
</evidence>
<keyword evidence="3" id="KW-1185">Reference proteome</keyword>
<sequence>MKFEPVATYRLQMHSGFGFDQAAEIVPYLHDLGISHMYTSPYLQAAAGSTHGYDIVDPAHVNAELGGTQAHARLCETIRAAGLGHMIDVVPNHMAVAGRQNPWWWDLLENGPASRFAGFLMWTGTVAQTDGPASFFCRF</sequence>
<dbReference type="Pfam" id="PF00128">
    <property type="entry name" value="Alpha-amylase"/>
    <property type="match status" value="1"/>
</dbReference>
<dbReference type="EC" id="5.4.99.15" evidence="2"/>
<reference evidence="2 3" key="1">
    <citation type="journal article" date="2013" name="Genome Announc.">
        <title>Draft Genome Sequence of Desulfotignum phosphitoxidans DSM 13687 Strain FiPS-3.</title>
        <authorList>
            <person name="Poehlein A."/>
            <person name="Daniel R."/>
            <person name="Simeonova D.D."/>
        </authorList>
    </citation>
    <scope>NUCLEOTIDE SEQUENCE [LARGE SCALE GENOMIC DNA]</scope>
    <source>
        <strain evidence="2 3">DSM 13687</strain>
    </source>
</reference>
<dbReference type="InterPro" id="IPR006047">
    <property type="entry name" value="GH13_cat_dom"/>
</dbReference>
<dbReference type="InterPro" id="IPR017853">
    <property type="entry name" value="GH"/>
</dbReference>
<feature type="domain" description="Glycosyl hydrolase family 13 catalytic" evidence="1">
    <location>
        <begin position="26"/>
        <end position="123"/>
    </location>
</feature>
<dbReference type="GO" id="GO:0030980">
    <property type="term" value="P:alpha-glucan catabolic process"/>
    <property type="evidence" value="ECO:0007669"/>
    <property type="project" value="TreeGrafter"/>
</dbReference>
<protein>
    <submittedName>
        <fullName evidence="2">(1,4)-alpha-D-glucan 1-alpha-D-glucosylmutase GlgY</fullName>
        <ecNumber evidence="2">5.4.99.15</ecNumber>
    </submittedName>
</protein>
<keyword evidence="2" id="KW-0413">Isomerase</keyword>
<proteinExistence type="predicted"/>
<dbReference type="GO" id="GO:0005992">
    <property type="term" value="P:trehalose biosynthetic process"/>
    <property type="evidence" value="ECO:0007669"/>
    <property type="project" value="TreeGrafter"/>
</dbReference>
<dbReference type="PANTHER" id="PTHR10357">
    <property type="entry name" value="ALPHA-AMYLASE FAMILY MEMBER"/>
    <property type="match status" value="1"/>
</dbReference>
<dbReference type="Proteomes" id="UP000014216">
    <property type="component" value="Unassembled WGS sequence"/>
</dbReference>
<dbReference type="EMBL" id="APJX01000002">
    <property type="protein sequence ID" value="EMS80363.1"/>
    <property type="molecule type" value="Genomic_DNA"/>
</dbReference>
<dbReference type="PATRIC" id="fig|1286635.3.peg.1015"/>
<evidence type="ECO:0000313" key="2">
    <source>
        <dbReference type="EMBL" id="EMS80363.1"/>
    </source>
</evidence>
<dbReference type="GO" id="GO:0047470">
    <property type="term" value="F:(1,4)-alpha-D-glucan 1-alpha-D-glucosylmutase activity"/>
    <property type="evidence" value="ECO:0007669"/>
    <property type="project" value="UniProtKB-EC"/>
</dbReference>
<dbReference type="PANTHER" id="PTHR10357:SF216">
    <property type="entry name" value="MALTOOLIGOSYL TREHALOSE SYNTHASE-RELATED"/>
    <property type="match status" value="1"/>
</dbReference>
<dbReference type="SUPFAM" id="SSF51445">
    <property type="entry name" value="(Trans)glycosidases"/>
    <property type="match status" value="1"/>
</dbReference>
<dbReference type="AlphaFoldDB" id="S0FZ16"/>
<gene>
    <name evidence="2" type="primary">glgY1</name>
    <name evidence="2" type="ORF">Dpo_2c00510</name>
</gene>
<evidence type="ECO:0000259" key="1">
    <source>
        <dbReference type="Pfam" id="PF00128"/>
    </source>
</evidence>
<name>S0FZ16_9BACT</name>
<dbReference type="Gene3D" id="3.20.20.80">
    <property type="entry name" value="Glycosidases"/>
    <property type="match status" value="1"/>
</dbReference>
<dbReference type="RefSeq" id="WP_006964597.1">
    <property type="nucleotide sequence ID" value="NZ_APJX01000002.1"/>
</dbReference>
<accession>S0FZ16</accession>